<dbReference type="InterPro" id="IPR014127">
    <property type="entry name" value="CHP02757"/>
</dbReference>
<dbReference type="Pfam" id="PF09674">
    <property type="entry name" value="DUF2400"/>
    <property type="match status" value="1"/>
</dbReference>
<comment type="caution">
    <text evidence="1">The sequence shown here is derived from an EMBL/GenBank/DDBJ whole genome shotgun (WGS) entry which is preliminary data.</text>
</comment>
<reference evidence="2" key="1">
    <citation type="journal article" date="2019" name="Int. J. Syst. Evol. Microbiol.">
        <title>The Global Catalogue of Microorganisms (GCM) 10K type strain sequencing project: providing services to taxonomists for standard genome sequencing and annotation.</title>
        <authorList>
            <consortium name="The Broad Institute Genomics Platform"/>
            <consortium name="The Broad Institute Genome Sequencing Center for Infectious Disease"/>
            <person name="Wu L."/>
            <person name="Ma J."/>
        </authorList>
    </citation>
    <scope>NUCLEOTIDE SEQUENCE [LARGE SCALE GENOMIC DNA]</scope>
    <source>
        <strain evidence="2">JCM 17106</strain>
    </source>
</reference>
<dbReference type="NCBIfam" id="TIGR02757">
    <property type="entry name" value="TIGR02757 family protein"/>
    <property type="match status" value="1"/>
</dbReference>
<evidence type="ECO:0000313" key="1">
    <source>
        <dbReference type="EMBL" id="GAA3511552.1"/>
    </source>
</evidence>
<dbReference type="EMBL" id="BAABCW010000010">
    <property type="protein sequence ID" value="GAA3511552.1"/>
    <property type="molecule type" value="Genomic_DNA"/>
</dbReference>
<evidence type="ECO:0000313" key="2">
    <source>
        <dbReference type="Proteomes" id="UP001500459"/>
    </source>
</evidence>
<keyword evidence="2" id="KW-1185">Reference proteome</keyword>
<dbReference type="Proteomes" id="UP001500459">
    <property type="component" value="Unassembled WGS sequence"/>
</dbReference>
<gene>
    <name evidence="1" type="ORF">GCM10022393_26650</name>
</gene>
<proteinExistence type="predicted"/>
<dbReference type="RefSeq" id="WP_344928173.1">
    <property type="nucleotide sequence ID" value="NZ_BAABCW010000010.1"/>
</dbReference>
<sequence length="265" mass="30533">MNINAILTLKKLNKHQLKEFLDEKAVLYEQPKFIDTDPVQIPHLFTKKKDIEISGFLTATISWGNRKSILNNAHKLMELLGNSPYDFVMHHTQEDLNNLDGFVHRTFNSLDLTYFITALKAIYTAYGDMEGFFKQYQKETNFKNAIHDFKTEFFSLPHMLRTEKHVSDPHKNSAAKRINMFLRWMIRDAKAGVDLGIWNTLSPAQLSCPLDVHSGNVARSLGILKRKQNDGKALDELDAKLRILDPLDPVKYDYALFGLGVFEKF</sequence>
<name>A0ABP6UQF7_9FLAO</name>
<protein>
    <submittedName>
        <fullName evidence="1">TIGR02757 family protein</fullName>
    </submittedName>
</protein>
<organism evidence="1 2">
    <name type="scientific">Aquimarina addita</name>
    <dbReference type="NCBI Taxonomy" id="870485"/>
    <lineage>
        <taxon>Bacteria</taxon>
        <taxon>Pseudomonadati</taxon>
        <taxon>Bacteroidota</taxon>
        <taxon>Flavobacteriia</taxon>
        <taxon>Flavobacteriales</taxon>
        <taxon>Flavobacteriaceae</taxon>
        <taxon>Aquimarina</taxon>
    </lineage>
</organism>
<accession>A0ABP6UQF7</accession>